<protein>
    <submittedName>
        <fullName evidence="1">Uncharacterized protein</fullName>
    </submittedName>
</protein>
<name>E2BT52_HARSA</name>
<reference evidence="1 2" key="1">
    <citation type="journal article" date="2010" name="Science">
        <title>Genomic comparison of the ants Camponotus floridanus and Harpegnathos saltator.</title>
        <authorList>
            <person name="Bonasio R."/>
            <person name="Zhang G."/>
            <person name="Ye C."/>
            <person name="Mutti N.S."/>
            <person name="Fang X."/>
            <person name="Qin N."/>
            <person name="Donahue G."/>
            <person name="Yang P."/>
            <person name="Li Q."/>
            <person name="Li C."/>
            <person name="Zhang P."/>
            <person name="Huang Z."/>
            <person name="Berger S.L."/>
            <person name="Reinberg D."/>
            <person name="Wang J."/>
            <person name="Liebig J."/>
        </authorList>
    </citation>
    <scope>NUCLEOTIDE SEQUENCE [LARGE SCALE GENOMIC DNA]</scope>
    <source>
        <strain evidence="1 2">R22 G/1</strain>
    </source>
</reference>
<keyword evidence="2" id="KW-1185">Reference proteome</keyword>
<accession>E2BT52</accession>
<gene>
    <name evidence="1" type="ORF">EAI_00045</name>
</gene>
<dbReference type="AlphaFoldDB" id="E2BT52"/>
<organism evidence="2">
    <name type="scientific">Harpegnathos saltator</name>
    <name type="common">Jerdon's jumping ant</name>
    <dbReference type="NCBI Taxonomy" id="610380"/>
    <lineage>
        <taxon>Eukaryota</taxon>
        <taxon>Metazoa</taxon>
        <taxon>Ecdysozoa</taxon>
        <taxon>Arthropoda</taxon>
        <taxon>Hexapoda</taxon>
        <taxon>Insecta</taxon>
        <taxon>Pterygota</taxon>
        <taxon>Neoptera</taxon>
        <taxon>Endopterygota</taxon>
        <taxon>Hymenoptera</taxon>
        <taxon>Apocrita</taxon>
        <taxon>Aculeata</taxon>
        <taxon>Formicoidea</taxon>
        <taxon>Formicidae</taxon>
        <taxon>Ponerinae</taxon>
        <taxon>Ponerini</taxon>
        <taxon>Harpegnathos</taxon>
    </lineage>
</organism>
<proteinExistence type="predicted"/>
<dbReference type="Proteomes" id="UP000008237">
    <property type="component" value="Unassembled WGS sequence"/>
</dbReference>
<sequence>YEESSERSKRRRINEIFSTFCQEQLNRAAYHQHDKQTFVPAKKEKDNEEDEHFSDTVLAMYMDLDLTKSKYNTLRSYNEKLLGDKSYPPYPKVLSAKTRCYPENI</sequence>
<evidence type="ECO:0000313" key="1">
    <source>
        <dbReference type="EMBL" id="EFN81128.1"/>
    </source>
</evidence>
<feature type="non-terminal residue" evidence="1">
    <location>
        <position position="105"/>
    </location>
</feature>
<dbReference type="EMBL" id="GL450353">
    <property type="protein sequence ID" value="EFN81128.1"/>
    <property type="molecule type" value="Genomic_DNA"/>
</dbReference>
<evidence type="ECO:0000313" key="2">
    <source>
        <dbReference type="Proteomes" id="UP000008237"/>
    </source>
</evidence>
<feature type="non-terminal residue" evidence="1">
    <location>
        <position position="1"/>
    </location>
</feature>
<dbReference type="InParanoid" id="E2BT52"/>